<accession>A0AA36A1G2</accession>
<dbReference type="EMBL" id="OX465085">
    <property type="protein sequence ID" value="CAI9302708.1"/>
    <property type="molecule type" value="Genomic_DNA"/>
</dbReference>
<evidence type="ECO:0000313" key="2">
    <source>
        <dbReference type="EMBL" id="CAI9302708.1"/>
    </source>
</evidence>
<dbReference type="Proteomes" id="UP001177003">
    <property type="component" value="Chromosome 9"/>
</dbReference>
<dbReference type="AlphaFoldDB" id="A0AA36A1G2"/>
<dbReference type="Pfam" id="PF13966">
    <property type="entry name" value="zf-RVT"/>
    <property type="match status" value="1"/>
</dbReference>
<gene>
    <name evidence="2" type="ORF">LSALG_LOCUS41185</name>
</gene>
<protein>
    <recommendedName>
        <fullName evidence="1">Reverse transcriptase zinc-binding domain-containing protein</fullName>
    </recommendedName>
</protein>
<name>A0AA36A1G2_LACSI</name>
<dbReference type="PANTHER" id="PTHR46890:SF50">
    <property type="entry name" value="RNA-DIRECTED DNA POLYMERASE, EUKARYOTA, REVERSE TRANSCRIPTASE ZINC-BINDING DOMAIN PROTEIN-RELATED"/>
    <property type="match status" value="1"/>
</dbReference>
<dbReference type="InterPro" id="IPR052343">
    <property type="entry name" value="Retrotransposon-Effector_Assoc"/>
</dbReference>
<evidence type="ECO:0000313" key="3">
    <source>
        <dbReference type="Proteomes" id="UP001177003"/>
    </source>
</evidence>
<reference evidence="2" key="1">
    <citation type="submission" date="2023-04" db="EMBL/GenBank/DDBJ databases">
        <authorList>
            <person name="Vijverberg K."/>
            <person name="Xiong W."/>
            <person name="Schranz E."/>
        </authorList>
    </citation>
    <scope>NUCLEOTIDE SEQUENCE</scope>
</reference>
<organism evidence="2 3">
    <name type="scientific">Lactuca saligna</name>
    <name type="common">Willowleaf lettuce</name>
    <dbReference type="NCBI Taxonomy" id="75948"/>
    <lineage>
        <taxon>Eukaryota</taxon>
        <taxon>Viridiplantae</taxon>
        <taxon>Streptophyta</taxon>
        <taxon>Embryophyta</taxon>
        <taxon>Tracheophyta</taxon>
        <taxon>Spermatophyta</taxon>
        <taxon>Magnoliopsida</taxon>
        <taxon>eudicotyledons</taxon>
        <taxon>Gunneridae</taxon>
        <taxon>Pentapetalae</taxon>
        <taxon>asterids</taxon>
        <taxon>campanulids</taxon>
        <taxon>Asterales</taxon>
        <taxon>Asteraceae</taxon>
        <taxon>Cichorioideae</taxon>
        <taxon>Cichorieae</taxon>
        <taxon>Lactucinae</taxon>
        <taxon>Lactuca</taxon>
    </lineage>
</organism>
<proteinExistence type="predicted"/>
<evidence type="ECO:0000259" key="1">
    <source>
        <dbReference type="Pfam" id="PF13966"/>
    </source>
</evidence>
<feature type="domain" description="Reverse transcriptase zinc-binding" evidence="1">
    <location>
        <begin position="131"/>
        <end position="194"/>
    </location>
</feature>
<dbReference type="InterPro" id="IPR026960">
    <property type="entry name" value="RVT-Znf"/>
</dbReference>
<sequence>MRYVEHFGKSGRLSKGSNSSFITLLPKVKDPLSLSEYRPISLIGCVYKIMEKTLALRIKKVIGLVIGDVQTAFIEGRNILDGLLIINEVCVWAKEGWAWKRCPRSREEIDDVDALKMASLIDSFSIVSLNNGMIWVYLVPLKINCFIWRACIGRIPTTKALLCRGVSIDDSSCPLCCMGVDEVDHIFTGCFFSQDMLVLNLRWWNISAHDFTSIREVIEFAANLGNCPKNGRFLSPSSMGSFGVFGMREMRNCSSKNVLIRPNW</sequence>
<dbReference type="PANTHER" id="PTHR46890">
    <property type="entry name" value="NON-LTR RETROLELEMENT REVERSE TRANSCRIPTASE-LIKE PROTEIN-RELATED"/>
    <property type="match status" value="1"/>
</dbReference>
<keyword evidence="3" id="KW-1185">Reference proteome</keyword>